<evidence type="ECO:0008006" key="3">
    <source>
        <dbReference type="Google" id="ProtNLM"/>
    </source>
</evidence>
<accession>A0ABS9KGZ4</accession>
<gene>
    <name evidence="1" type="ORF">L6773_16125</name>
</gene>
<dbReference type="EMBL" id="JAKLWS010000026">
    <property type="protein sequence ID" value="MCG2590106.1"/>
    <property type="molecule type" value="Genomic_DNA"/>
</dbReference>
<organism evidence="1 2">
    <name type="scientific">Rhodohalobacter sulfatireducens</name>
    <dbReference type="NCBI Taxonomy" id="2911366"/>
    <lineage>
        <taxon>Bacteria</taxon>
        <taxon>Pseudomonadati</taxon>
        <taxon>Balneolota</taxon>
        <taxon>Balneolia</taxon>
        <taxon>Balneolales</taxon>
        <taxon>Balneolaceae</taxon>
        <taxon>Rhodohalobacter</taxon>
    </lineage>
</organism>
<evidence type="ECO:0000313" key="1">
    <source>
        <dbReference type="EMBL" id="MCG2590106.1"/>
    </source>
</evidence>
<dbReference type="Proteomes" id="UP001165366">
    <property type="component" value="Unassembled WGS sequence"/>
</dbReference>
<protein>
    <recommendedName>
        <fullName evidence="3">DUF4249 family protein</fullName>
    </recommendedName>
</protein>
<sequence>MLVLLSFAGCDESLNPVKENDRFIYSIAGYLDSSADRQWIRVIHLQEETDTTGKGIDGTITLENLENGETSVLNDSLFQYSENLYAYNFWTEQNIEPRSTYRITAERSDGAMSSVTVEIPDTFKDPVYYPPAVPGDKGRLVIEGIDNLADASIRFKIRYNVAGFTLNQSIPIIADTISTAAGYYIPIAPNRIAQATEDLETVDIFDCELYVARAGEDWVDFPSIDRNLIALPEGISNVEQGTGYVIGVTSKRISYPSGSCSD</sequence>
<name>A0ABS9KGZ4_9BACT</name>
<proteinExistence type="predicted"/>
<evidence type="ECO:0000313" key="2">
    <source>
        <dbReference type="Proteomes" id="UP001165366"/>
    </source>
</evidence>
<reference evidence="1" key="2">
    <citation type="submission" date="2024-05" db="EMBL/GenBank/DDBJ databases">
        <title>Rhodohalobacter halophilus gen. nov., sp. nov., a moderately halophilic member of the family Balneolaceae.</title>
        <authorList>
            <person name="Xia J."/>
        </authorList>
    </citation>
    <scope>NUCLEOTIDE SEQUENCE</scope>
    <source>
        <strain evidence="1">WB101</strain>
    </source>
</reference>
<reference evidence="1" key="1">
    <citation type="submission" date="2022-01" db="EMBL/GenBank/DDBJ databases">
        <authorList>
            <person name="Wang Y."/>
        </authorList>
    </citation>
    <scope>NUCLEOTIDE SEQUENCE</scope>
    <source>
        <strain evidence="1">WB101</strain>
    </source>
</reference>
<keyword evidence="2" id="KW-1185">Reference proteome</keyword>
<comment type="caution">
    <text evidence="1">The sequence shown here is derived from an EMBL/GenBank/DDBJ whole genome shotgun (WGS) entry which is preliminary data.</text>
</comment>